<protein>
    <recommendedName>
        <fullName evidence="4">GDP/GTP exchange factor Sec2 N-terminal domain-containing protein</fullName>
    </recommendedName>
</protein>
<keyword evidence="6" id="KW-1185">Reference proteome</keyword>
<feature type="compositionally biased region" description="Basic and acidic residues" evidence="3">
    <location>
        <begin position="710"/>
        <end position="721"/>
    </location>
</feature>
<feature type="compositionally biased region" description="Low complexity" evidence="3">
    <location>
        <begin position="643"/>
        <end position="652"/>
    </location>
</feature>
<accession>A0A8H6ZP71</accession>
<feature type="compositionally biased region" description="Polar residues" evidence="3">
    <location>
        <begin position="699"/>
        <end position="709"/>
    </location>
</feature>
<evidence type="ECO:0000256" key="3">
    <source>
        <dbReference type="SAM" id="MobiDB-lite"/>
    </source>
</evidence>
<dbReference type="GeneID" id="59378479"/>
<feature type="compositionally biased region" description="Basic and acidic residues" evidence="3">
    <location>
        <begin position="10"/>
        <end position="22"/>
    </location>
</feature>
<dbReference type="RefSeq" id="XP_036629597.1">
    <property type="nucleotide sequence ID" value="XM_036778169.1"/>
</dbReference>
<dbReference type="PANTHER" id="PTHR14430">
    <property type="entry name" value="RABIN3-RELATED"/>
    <property type="match status" value="1"/>
</dbReference>
<dbReference type="GO" id="GO:0070319">
    <property type="term" value="C:Golgi to plasma membrane transport vesicle"/>
    <property type="evidence" value="ECO:0007669"/>
    <property type="project" value="TreeGrafter"/>
</dbReference>
<dbReference type="PANTHER" id="PTHR14430:SF0">
    <property type="entry name" value="SEC2P DOMAIN-CONTAINING PROTEIN"/>
    <property type="match status" value="1"/>
</dbReference>
<feature type="domain" description="GDP/GTP exchange factor Sec2 N-terminal" evidence="4">
    <location>
        <begin position="99"/>
        <end position="229"/>
    </location>
</feature>
<feature type="compositionally biased region" description="Low complexity" evidence="3">
    <location>
        <begin position="478"/>
        <end position="490"/>
    </location>
</feature>
<keyword evidence="1 2" id="KW-0175">Coiled coil</keyword>
<dbReference type="Gene3D" id="6.10.140.910">
    <property type="match status" value="1"/>
</dbReference>
<feature type="compositionally biased region" description="Basic and acidic residues" evidence="3">
    <location>
        <begin position="612"/>
        <end position="631"/>
    </location>
</feature>
<dbReference type="GO" id="GO:0051286">
    <property type="term" value="C:cell tip"/>
    <property type="evidence" value="ECO:0007669"/>
    <property type="project" value="TreeGrafter"/>
</dbReference>
<reference evidence="5" key="1">
    <citation type="submission" date="2019-07" db="EMBL/GenBank/DDBJ databases">
        <authorList>
            <person name="Palmer J.M."/>
        </authorList>
    </citation>
    <scope>NUCLEOTIDE SEQUENCE</scope>
    <source>
        <strain evidence="5">PC9</strain>
    </source>
</reference>
<dbReference type="InterPro" id="IPR040351">
    <property type="entry name" value="RAB3IL/RAB3IP/Sec2"/>
</dbReference>
<organism evidence="5 6">
    <name type="scientific">Pleurotus ostreatus</name>
    <name type="common">Oyster mushroom</name>
    <name type="synonym">White-rot fungus</name>
    <dbReference type="NCBI Taxonomy" id="5322"/>
    <lineage>
        <taxon>Eukaryota</taxon>
        <taxon>Fungi</taxon>
        <taxon>Dikarya</taxon>
        <taxon>Basidiomycota</taxon>
        <taxon>Agaricomycotina</taxon>
        <taxon>Agaricomycetes</taxon>
        <taxon>Agaricomycetidae</taxon>
        <taxon>Agaricales</taxon>
        <taxon>Pleurotineae</taxon>
        <taxon>Pleurotaceae</taxon>
        <taxon>Pleurotus</taxon>
    </lineage>
</organism>
<dbReference type="GO" id="GO:0005085">
    <property type="term" value="F:guanyl-nucleotide exchange factor activity"/>
    <property type="evidence" value="ECO:0007669"/>
    <property type="project" value="InterPro"/>
</dbReference>
<feature type="compositionally biased region" description="Basic and acidic residues" evidence="3">
    <location>
        <begin position="855"/>
        <end position="896"/>
    </location>
</feature>
<dbReference type="InterPro" id="IPR009449">
    <property type="entry name" value="Sec2_N"/>
</dbReference>
<feature type="compositionally biased region" description="Polar residues" evidence="3">
    <location>
        <begin position="491"/>
        <end position="507"/>
    </location>
</feature>
<gene>
    <name evidence="5" type="ORF">PC9H_008661</name>
</gene>
<evidence type="ECO:0000256" key="2">
    <source>
        <dbReference type="SAM" id="Coils"/>
    </source>
</evidence>
<proteinExistence type="predicted"/>
<dbReference type="AlphaFoldDB" id="A0A8H6ZP71"/>
<dbReference type="CDD" id="cd21044">
    <property type="entry name" value="Rab11BD_RAB3IP_like"/>
    <property type="match status" value="1"/>
</dbReference>
<evidence type="ECO:0000259" key="4">
    <source>
        <dbReference type="Pfam" id="PF06428"/>
    </source>
</evidence>
<dbReference type="GO" id="GO:0006887">
    <property type="term" value="P:exocytosis"/>
    <property type="evidence" value="ECO:0007669"/>
    <property type="project" value="TreeGrafter"/>
</dbReference>
<feature type="region of interest" description="Disordered" evidence="3">
    <location>
        <begin position="552"/>
        <end position="915"/>
    </location>
</feature>
<feature type="compositionally biased region" description="Basic and acidic residues" evidence="3">
    <location>
        <begin position="829"/>
        <end position="841"/>
    </location>
</feature>
<feature type="compositionally biased region" description="Low complexity" evidence="3">
    <location>
        <begin position="764"/>
        <end position="777"/>
    </location>
</feature>
<dbReference type="VEuPathDB" id="FungiDB:PC9H_008661"/>
<sequence>MSGGDTPKLPQDEPSEKVKPIDENTISPLNDTKPAAANDSDDSKAGPAHDTPTPPKVASFDDPEAQALIISSLKSQILDLSTQVTQLNGKLIRSYDRISDLEDSLHSSTTKLDSSKSRISLLERERTQHLSALDTGLLVERTHVTAELTRLMEKASEEAIHRGEAESRRTEIERELDDLSASLFEQANVMVRDARGQKALSDRRANEAEVALRAAEEAVQLMQQSLQQMQHDKDEAEKTLRDMKGKNRVVDRPNPVASLRLLNSHAPYYEFLSFISHLRSLHLPASQPPTITTLLPLPFVARLLSEDMEPTVRLDLAPSLNWLSRRAVLAAIHNGQLTIEPMATSTLLSEPSVLKQSSASPTTASPHSPFVTNTSSYNIPCALCGTPIFGHTESQHGTRPPTHPALAYGGTMNAQNSSWSTSIFRRNPAVGGLSDSSPSRPDVKQVYVFRLASATSSFQSLPLPISFPTSLQSHSSASTAYSASNTPSTSRVPTPSQTPLQLSSPQNTASTIYPLCSNGWCLVRLRTTCSLWAYVRAGIVEKVWEEEIMSTQSGVSAVDGDQEKLGGPHAVSRKNSSEEQNPNGKPPIPPRRRGLWGMASALGERAASWTREPSRDRTHSDAKSSDDEKRFTNPLPPPPPTHPSVTHSDTSHVPPPLPKRSEGRRPVPPPPSTDPSAPMPQDVGGTGRHRPVPSPPSTETPAPVESTTQDTHDLAAREFKLSESSATIEGGTDFDQPPVSPRRVPLPESRPATPTQIFRGPKLTPSSTPSRSGSPTPGVAPPLPRRAAARPRPLSTLGGEALPTPAPETHDEQPATTAVIPSANGAEGLEDKADTHDEGKEYAPAPVVDNSLSSEVRDTDVPNQADKSDHNTEPVPDEKDDKPDREQTGATEKEAESLPYSESLQKAGGDKEADMSDKFLYIGDSTWEERAWREIIRLKEDMFLARVDRFRFEATTKIIYQSCVRY</sequence>
<dbReference type="SUPFAM" id="SSF144284">
    <property type="entry name" value="Sec2 N-terminal region"/>
    <property type="match status" value="1"/>
</dbReference>
<name>A0A8H6ZP71_PLEOS</name>
<feature type="coiled-coil region" evidence="2">
    <location>
        <begin position="162"/>
        <end position="246"/>
    </location>
</feature>
<dbReference type="OrthoDB" id="1748564at2759"/>
<comment type="caution">
    <text evidence="5">The sequence shown here is derived from an EMBL/GenBank/DDBJ whole genome shotgun (WGS) entry which is preliminary data.</text>
</comment>
<evidence type="ECO:0000256" key="1">
    <source>
        <dbReference type="ARBA" id="ARBA00023054"/>
    </source>
</evidence>
<dbReference type="EMBL" id="JACETU010000006">
    <property type="protein sequence ID" value="KAF7426293.1"/>
    <property type="molecule type" value="Genomic_DNA"/>
</dbReference>
<evidence type="ECO:0000313" key="5">
    <source>
        <dbReference type="EMBL" id="KAF7426293.1"/>
    </source>
</evidence>
<dbReference type="Pfam" id="PF06428">
    <property type="entry name" value="Sec2p"/>
    <property type="match status" value="1"/>
</dbReference>
<feature type="region of interest" description="Disordered" evidence="3">
    <location>
        <begin position="478"/>
        <end position="507"/>
    </location>
</feature>
<dbReference type="Proteomes" id="UP000623687">
    <property type="component" value="Unassembled WGS sequence"/>
</dbReference>
<evidence type="ECO:0000313" key="6">
    <source>
        <dbReference type="Proteomes" id="UP000623687"/>
    </source>
</evidence>
<feature type="region of interest" description="Disordered" evidence="3">
    <location>
        <begin position="1"/>
        <end position="60"/>
    </location>
</feature>